<keyword evidence="3" id="KW-1185">Reference proteome</keyword>
<gene>
    <name evidence="2" type="ORF">HKI87_09g59560</name>
</gene>
<organism evidence="2 3">
    <name type="scientific">Chloropicon roscoffensis</name>
    <dbReference type="NCBI Taxonomy" id="1461544"/>
    <lineage>
        <taxon>Eukaryota</taxon>
        <taxon>Viridiplantae</taxon>
        <taxon>Chlorophyta</taxon>
        <taxon>Chloropicophyceae</taxon>
        <taxon>Chloropicales</taxon>
        <taxon>Chloropicaceae</taxon>
        <taxon>Chloropicon</taxon>
    </lineage>
</organism>
<dbReference type="PANTHER" id="PTHR14296:SF3">
    <property type="entry name" value="DIKAR, ISOFORM F"/>
    <property type="match status" value="1"/>
</dbReference>
<reference evidence="2 3" key="1">
    <citation type="submission" date="2024-03" db="EMBL/GenBank/DDBJ databases">
        <title>Complete genome sequence of the green alga Chloropicon roscoffensis RCC1871.</title>
        <authorList>
            <person name="Lemieux C."/>
            <person name="Pombert J.-F."/>
            <person name="Otis C."/>
            <person name="Turmel M."/>
        </authorList>
    </citation>
    <scope>NUCLEOTIDE SEQUENCE [LARGE SCALE GENOMIC DNA]</scope>
    <source>
        <strain evidence="2 3">RCC1871</strain>
    </source>
</reference>
<proteinExistence type="predicted"/>
<feature type="region of interest" description="Disordered" evidence="1">
    <location>
        <begin position="371"/>
        <end position="391"/>
    </location>
</feature>
<dbReference type="GO" id="GO:0031213">
    <property type="term" value="C:RSF complex"/>
    <property type="evidence" value="ECO:0007669"/>
    <property type="project" value="InterPro"/>
</dbReference>
<evidence type="ECO:0000256" key="1">
    <source>
        <dbReference type="SAM" id="MobiDB-lite"/>
    </source>
</evidence>
<feature type="region of interest" description="Disordered" evidence="1">
    <location>
        <begin position="34"/>
        <end position="84"/>
    </location>
</feature>
<evidence type="ECO:0000313" key="3">
    <source>
        <dbReference type="Proteomes" id="UP001472866"/>
    </source>
</evidence>
<dbReference type="InterPro" id="IPR028938">
    <property type="entry name" value="Rsf1-like"/>
</dbReference>
<dbReference type="Proteomes" id="UP001472866">
    <property type="component" value="Chromosome 09"/>
</dbReference>
<dbReference type="GO" id="GO:0006355">
    <property type="term" value="P:regulation of DNA-templated transcription"/>
    <property type="evidence" value="ECO:0007669"/>
    <property type="project" value="InterPro"/>
</dbReference>
<feature type="compositionally biased region" description="Basic residues" evidence="1">
    <location>
        <begin position="177"/>
        <end position="186"/>
    </location>
</feature>
<sequence>MTSAEQPNGRRDHPVGEVGEDILAIAAYYERKERLRPRRQSAENGQANEQADVEKVVEKPKKRARTGKPGTGAASVSRAVTNKSSEGLQIGQRIEVLFDDPPEYFPGTITGKYKGRWQIEYDDGDREELDLSTTGRKNHKYRVLRGEAAKGAAPGNSESRDGLRQVSKKPRREGSRKSGRVKKVEKKAKEEGKKAAATKAKAKAKKDDTVSRLEISNQDQDTLWLSLETEGDLMANEEAGEEWVPRLNLAGELLLDPERVEAQRKLLRRRWELAGVCHFCRMFSTDLKVKKFSSDQLENALLDPNSNQLFLTELVYRLSRENPNATPPDSKFYARESNMVMDKWGGELQRRLKTWWFKQYFEENYAARGRRRPLEAGQPPEAEEDPQQNGADGDVVMAEAASQPAQAAQDLDFMKATPLDRLLVLHSLVEWRIEACPFVRQAVDRTVKDADYGAPALREEPAARDRHGNRYYYFSQGGEDCRLYAEKPAEVTMRNCLTVDTQAMAEFCTPCTTLEDMQALCDGLEGGAAERREAHRKQKRSLGAKGKAKAVEAYWRSVKDREDEEAELIRVLREEVVPHLEETAAARKRKEERERLYEMAVKKRSSRIASISMKAREEEEQAKREAEEREELAAERAKERERKERERRLQMRAREMQLALERAKEIAREKEIIRMVERERRLVHRMNMSFLMREICELNTKSWQEVVATDLEWGCKGGRTPKKGDQDRWVLITPKKRERTPFGGNAAAAAALEAFKARAAAELLRAKPALSDGRQVKCRLAPNQLSKKALLNTPEKDLKYVNLRLIFHFPKDNSFDAIHQRGLSLNLFN</sequence>
<feature type="region of interest" description="Disordered" evidence="1">
    <location>
        <begin position="613"/>
        <end position="644"/>
    </location>
</feature>
<accession>A0AAX4PFI8</accession>
<evidence type="ECO:0000313" key="2">
    <source>
        <dbReference type="EMBL" id="WZN64400.1"/>
    </source>
</evidence>
<feature type="compositionally biased region" description="Basic and acidic residues" evidence="1">
    <location>
        <begin position="614"/>
        <end position="644"/>
    </location>
</feature>
<dbReference type="PANTHER" id="PTHR14296">
    <property type="entry name" value="REMODELING AND SPACING FACTOR 1"/>
    <property type="match status" value="1"/>
</dbReference>
<dbReference type="Gene3D" id="2.30.30.140">
    <property type="match status" value="1"/>
</dbReference>
<dbReference type="AlphaFoldDB" id="A0AAX4PFI8"/>
<dbReference type="EMBL" id="CP151509">
    <property type="protein sequence ID" value="WZN64400.1"/>
    <property type="molecule type" value="Genomic_DNA"/>
</dbReference>
<feature type="region of interest" description="Disordered" evidence="1">
    <location>
        <begin position="144"/>
        <end position="207"/>
    </location>
</feature>
<protein>
    <submittedName>
        <fullName evidence="2">Uncharacterized protein</fullName>
    </submittedName>
</protein>
<name>A0AAX4PFI8_9CHLO</name>